<organism evidence="4 5">
    <name type="scientific">Vallitalea guaymasensis</name>
    <dbReference type="NCBI Taxonomy" id="1185412"/>
    <lineage>
        <taxon>Bacteria</taxon>
        <taxon>Bacillati</taxon>
        <taxon>Bacillota</taxon>
        <taxon>Clostridia</taxon>
        <taxon>Lachnospirales</taxon>
        <taxon>Vallitaleaceae</taxon>
        <taxon>Vallitalea</taxon>
    </lineage>
</organism>
<dbReference type="PANTHER" id="PTHR36194:SF1">
    <property type="entry name" value="S-LAYER-LIKE PROTEIN"/>
    <property type="match status" value="1"/>
</dbReference>
<feature type="region of interest" description="Disordered" evidence="1">
    <location>
        <begin position="428"/>
        <end position="475"/>
    </location>
</feature>
<dbReference type="Proteomes" id="UP000677305">
    <property type="component" value="Chromosome"/>
</dbReference>
<sequence length="475" mass="53226">MNNDKKKKKMDIISKMTIIGVLGLAVILIVVFAMVFGGGKKKNTNNKVDQETEIPVDNNDVGRDIEYERALGVVQKVDTVNDTLTIFNIDSNESATLNMDSAVDIQDEYGSLMTLVQFNKGDMIETKYDKDKMRPEYVHKTAKTWKRNKINGAVVDKEKSTITIGNDKYNYTGELVTIFNGNPFDINDLTEEDEVTLLGYKDIVWTIIMENGHGYIQLKNHSNFIGGTLQIGTNKTVDIKDVTLVPVPVGVHDIIVTNDQATYETEVMVDKDQKVVVNVKDATPKKGMVQFSVTQEGVSFSINGEVYSDFSEPIPLDYGNYTVKVVKDNYVDWEKELVVNKSFTTFEINLEKKPTYIHVDSPVGVDIYIDGNYIGEIPITTPINPGEHTITLRKDGYYSTMHQLVIEDNGEDAYYTLPKLSKIDKDLINDPNNGTTTPDNNTDTNINNGNNNELNNNGSNEEDKDTPSSNDVYDD</sequence>
<evidence type="ECO:0000256" key="1">
    <source>
        <dbReference type="SAM" id="MobiDB-lite"/>
    </source>
</evidence>
<evidence type="ECO:0000313" key="4">
    <source>
        <dbReference type="EMBL" id="QUH29054.1"/>
    </source>
</evidence>
<dbReference type="PANTHER" id="PTHR36194">
    <property type="entry name" value="S-LAYER-LIKE PROTEIN"/>
    <property type="match status" value="1"/>
</dbReference>
<feature type="compositionally biased region" description="Low complexity" evidence="1">
    <location>
        <begin position="429"/>
        <end position="459"/>
    </location>
</feature>
<dbReference type="Pfam" id="PF08308">
    <property type="entry name" value="PEGA"/>
    <property type="match status" value="1"/>
</dbReference>
<dbReference type="InterPro" id="IPR013229">
    <property type="entry name" value="PEGA"/>
</dbReference>
<keyword evidence="2" id="KW-0812">Transmembrane</keyword>
<keyword evidence="2" id="KW-1133">Transmembrane helix</keyword>
<dbReference type="KEGG" id="vgu:HYG85_09030"/>
<evidence type="ECO:0000259" key="3">
    <source>
        <dbReference type="Pfam" id="PF08308"/>
    </source>
</evidence>
<proteinExistence type="predicted"/>
<dbReference type="AlphaFoldDB" id="A0A8J8M9Y2"/>
<keyword evidence="2" id="KW-0472">Membrane</keyword>
<keyword evidence="5" id="KW-1185">Reference proteome</keyword>
<feature type="transmembrane region" description="Helical" evidence="2">
    <location>
        <begin position="12"/>
        <end position="36"/>
    </location>
</feature>
<gene>
    <name evidence="4" type="ORF">HYG85_09030</name>
</gene>
<dbReference type="EMBL" id="CP058561">
    <property type="protein sequence ID" value="QUH29054.1"/>
    <property type="molecule type" value="Genomic_DNA"/>
</dbReference>
<name>A0A8J8M9Y2_9FIRM</name>
<reference evidence="4 5" key="1">
    <citation type="submission" date="2020-07" db="EMBL/GenBank/DDBJ databases">
        <title>Vallitalea guaymasensis genome.</title>
        <authorList>
            <person name="Postec A."/>
        </authorList>
    </citation>
    <scope>NUCLEOTIDE SEQUENCE [LARGE SCALE GENOMIC DNA]</scope>
    <source>
        <strain evidence="4 5">Ra1766G1</strain>
    </source>
</reference>
<accession>A0A8J8M9Y2</accession>
<evidence type="ECO:0000313" key="5">
    <source>
        <dbReference type="Proteomes" id="UP000677305"/>
    </source>
</evidence>
<protein>
    <submittedName>
        <fullName evidence="4">PEGA domain-containing protein</fullName>
    </submittedName>
</protein>
<dbReference type="RefSeq" id="WP_212693194.1">
    <property type="nucleotide sequence ID" value="NZ_CP058561.1"/>
</dbReference>
<evidence type="ECO:0000256" key="2">
    <source>
        <dbReference type="SAM" id="Phobius"/>
    </source>
</evidence>
<feature type="domain" description="PEGA" evidence="3">
    <location>
        <begin position="361"/>
        <end position="403"/>
    </location>
</feature>